<evidence type="ECO:0000256" key="1">
    <source>
        <dbReference type="SAM" id="MobiDB-lite"/>
    </source>
</evidence>
<feature type="compositionally biased region" description="Basic and acidic residues" evidence="1">
    <location>
        <begin position="20"/>
        <end position="46"/>
    </location>
</feature>
<proteinExistence type="predicted"/>
<feature type="region of interest" description="Disordered" evidence="1">
    <location>
        <begin position="313"/>
        <end position="355"/>
    </location>
</feature>
<feature type="region of interest" description="Disordered" evidence="1">
    <location>
        <begin position="15"/>
        <end position="49"/>
    </location>
</feature>
<dbReference type="AlphaFoldDB" id="A0A939JJT4"/>
<organism evidence="3 4">
    <name type="scientific">Streptomyces beijiangensis</name>
    <dbReference type="NCBI Taxonomy" id="163361"/>
    <lineage>
        <taxon>Bacteria</taxon>
        <taxon>Bacillati</taxon>
        <taxon>Actinomycetota</taxon>
        <taxon>Actinomycetes</taxon>
        <taxon>Kitasatosporales</taxon>
        <taxon>Streptomycetaceae</taxon>
        <taxon>Streptomyces</taxon>
    </lineage>
</organism>
<evidence type="ECO:0000313" key="3">
    <source>
        <dbReference type="EMBL" id="MBO0514595.1"/>
    </source>
</evidence>
<keyword evidence="2" id="KW-0472">Membrane</keyword>
<accession>A0A939JJT4</accession>
<keyword evidence="2" id="KW-0812">Transmembrane</keyword>
<protein>
    <submittedName>
        <fullName evidence="3">Uncharacterized protein</fullName>
    </submittedName>
</protein>
<feature type="transmembrane region" description="Helical" evidence="2">
    <location>
        <begin position="58"/>
        <end position="76"/>
    </location>
</feature>
<evidence type="ECO:0000313" key="4">
    <source>
        <dbReference type="Proteomes" id="UP000664167"/>
    </source>
</evidence>
<comment type="caution">
    <text evidence="3">The sequence shown here is derived from an EMBL/GenBank/DDBJ whole genome shotgun (WGS) entry which is preliminary data.</text>
</comment>
<gene>
    <name evidence="3" type="ORF">J0695_22765</name>
</gene>
<keyword evidence="2" id="KW-1133">Transmembrane helix</keyword>
<feature type="region of interest" description="Disordered" evidence="1">
    <location>
        <begin position="94"/>
        <end position="116"/>
    </location>
</feature>
<evidence type="ECO:0000256" key="2">
    <source>
        <dbReference type="SAM" id="Phobius"/>
    </source>
</evidence>
<sequence length="355" mass="37976">MPDEEWDRFLRESVTGVADAPREPSARAREVAGRLREQPGRPEAWRTHTLPRRGRRKGWYVVGLVASAVLLAVALAPSQVGGLVGIGGSDARPLAAETGNPDQAPPAEPALRPTLDEPFKGSPAARWASGSAGITVPVAKATGWMSAGQVGRALEQSRAFLVSSSLDREVLRGVRPDKAITLINPHQQDTQAYLKASFRTPSEENDPLLLFSRFRASEVRLVGDVVKTRGRLTYGEGKRGALQVTADVTFVYPVTRAAAGSDEVVRTIVRREVVMSWDNPAKVITEPGTFSLVSYKLDMTNGGCGGPTGFLTPAFGQDRDTAEVGGEVDPYDRSTPLKGSGQGADDDGCRTATRS</sequence>
<reference evidence="3" key="1">
    <citation type="submission" date="2021-03" db="EMBL/GenBank/DDBJ databases">
        <title>Streptomyces poriferae sp. nov., a novel marine sponge-derived Actinobacteria species with anti-MRSA activity.</title>
        <authorList>
            <person name="Sandoval-Powers M."/>
            <person name="Kralova S."/>
            <person name="Nguyen G.-S."/>
            <person name="Fawwal D."/>
            <person name="Degnes K."/>
            <person name="Klinkenberg G."/>
            <person name="Sletta H."/>
            <person name="Wentzel A."/>
            <person name="Liles M.R."/>
        </authorList>
    </citation>
    <scope>NUCLEOTIDE SEQUENCE</scope>
    <source>
        <strain evidence="3">DSM 41794</strain>
    </source>
</reference>
<dbReference type="Proteomes" id="UP000664167">
    <property type="component" value="Unassembled WGS sequence"/>
</dbReference>
<keyword evidence="4" id="KW-1185">Reference proteome</keyword>
<dbReference type="EMBL" id="JAFLRJ010000217">
    <property type="protein sequence ID" value="MBO0514595.1"/>
    <property type="molecule type" value="Genomic_DNA"/>
</dbReference>
<name>A0A939JJT4_9ACTN</name>